<dbReference type="EMBL" id="AE008923">
    <property type="protein sequence ID" value="AAM35215.1"/>
    <property type="molecule type" value="Genomic_DNA"/>
</dbReference>
<evidence type="ECO:0000313" key="4">
    <source>
        <dbReference type="Proteomes" id="UP000000576"/>
    </source>
</evidence>
<reference evidence="3 4" key="1">
    <citation type="journal article" date="2002" name="Nature">
        <title>Comparison of the genomes of two Xanthomonas pathogens with differing host specificities.</title>
        <authorList>
            <person name="da Silva A.C."/>
            <person name="Ferro J.A."/>
            <person name="Reinach F.C."/>
            <person name="Farah C.S."/>
            <person name="Furlan L.R."/>
            <person name="Quaggio R.B."/>
            <person name="Monteiro-Vitorello C.B."/>
            <person name="Van Sluys M.A."/>
            <person name="Almeida N.F."/>
            <person name="Alves L.M."/>
            <person name="do Amaral A.M."/>
            <person name="Bertolini M.C."/>
            <person name="Camargo L.E."/>
            <person name="Camarotte G."/>
            <person name="Cannavan F."/>
            <person name="Cardozo J."/>
            <person name="Chambergo F."/>
            <person name="Ciapina L.P."/>
            <person name="Cicarelli R.M."/>
            <person name="Coutinho L.L."/>
            <person name="Cursino-Santos J.R."/>
            <person name="El-Dorry H."/>
            <person name="Faria J.B."/>
            <person name="Ferreira A.J."/>
            <person name="Ferreira R.C."/>
            <person name="Ferro M.I."/>
            <person name="Formighieri E.F."/>
            <person name="Franco M.C."/>
            <person name="Greggio C.C."/>
            <person name="Gruber A."/>
            <person name="Katsuyama A.M."/>
            <person name="Kishi L.T."/>
            <person name="Leite R.P."/>
            <person name="Lemos E.G."/>
            <person name="Lemos M.V."/>
            <person name="Locali E.C."/>
            <person name="Machado M.A."/>
            <person name="Madeira A.M."/>
            <person name="Martinez-Rossi N.M."/>
            <person name="Martins E.C."/>
            <person name="Meidanis J."/>
            <person name="Menck C.F."/>
            <person name="Miyaki C.Y."/>
            <person name="Moon D.H."/>
            <person name="Moreira L.M."/>
            <person name="Novo M.T."/>
            <person name="Okura V.K."/>
            <person name="Oliveira M.C."/>
            <person name="Oliveira V.R."/>
            <person name="Pereira H.A."/>
            <person name="Rossi A."/>
            <person name="Sena J.A."/>
            <person name="Silva C."/>
            <person name="de Souza R.F."/>
            <person name="Spinola L.A."/>
            <person name="Takita M.A."/>
            <person name="Tamura R.E."/>
            <person name="Teixeira E.C."/>
            <person name="Tezza R.I."/>
            <person name="Trindade dos Santos M."/>
            <person name="Truffi D."/>
            <person name="Tsai S.M."/>
            <person name="White F.F."/>
            <person name="Setubal J.C."/>
            <person name="Kitajima J.P."/>
        </authorList>
    </citation>
    <scope>NUCLEOTIDE SEQUENCE [LARGE SCALE GENOMIC DNA]</scope>
    <source>
        <strain evidence="3 4">306</strain>
    </source>
</reference>
<dbReference type="Pfam" id="PF20410">
    <property type="entry name" value="X-Tfes_XVIPCD"/>
    <property type="match status" value="1"/>
</dbReference>
<evidence type="ECO:0000259" key="2">
    <source>
        <dbReference type="Pfam" id="PF20410"/>
    </source>
</evidence>
<gene>
    <name evidence="3" type="ordered locus">XAC0323</name>
</gene>
<sequence length="136" mass="15347">MRRWRTMTDAPVVNQGPVGPDHPEHPDHYLFAQIREAVGVLDAELGKPVDEASERMAARLLPLAKQHGFDQVDYVVLSRHLGEVGENVFLVRGELSDPAHLRAHITTQEAMETSVDASLAQLDEINRRLMLRLPRR</sequence>
<evidence type="ECO:0000256" key="1">
    <source>
        <dbReference type="SAM" id="MobiDB-lite"/>
    </source>
</evidence>
<dbReference type="KEGG" id="xac:XAC0323"/>
<feature type="domain" description="X-Tfes XVIPCD" evidence="2">
    <location>
        <begin position="21"/>
        <end position="123"/>
    </location>
</feature>
<organism evidence="3 4">
    <name type="scientific">Xanthomonas axonopodis pv. citri (strain 306)</name>
    <dbReference type="NCBI Taxonomy" id="190486"/>
    <lineage>
        <taxon>Bacteria</taxon>
        <taxon>Pseudomonadati</taxon>
        <taxon>Pseudomonadota</taxon>
        <taxon>Gammaproteobacteria</taxon>
        <taxon>Lysobacterales</taxon>
        <taxon>Lysobacteraceae</taxon>
        <taxon>Xanthomonas</taxon>
    </lineage>
</organism>
<feature type="region of interest" description="Disordered" evidence="1">
    <location>
        <begin position="1"/>
        <end position="25"/>
    </location>
</feature>
<evidence type="ECO:0000313" key="3">
    <source>
        <dbReference type="EMBL" id="AAM35215.1"/>
    </source>
</evidence>
<proteinExistence type="predicted"/>
<protein>
    <recommendedName>
        <fullName evidence="2">X-Tfes XVIPCD domain-containing protein</fullName>
    </recommendedName>
</protein>
<dbReference type="Proteomes" id="UP000000576">
    <property type="component" value="Chromosome"/>
</dbReference>
<name>A0AAI8ER83_XANAC</name>
<dbReference type="InterPro" id="IPR046519">
    <property type="entry name" value="X-Tfes_XVIPCD"/>
</dbReference>
<accession>A0AAI8ER83</accession>
<dbReference type="AlphaFoldDB" id="A0AAI8ER83"/>